<comment type="pathway">
    <text evidence="1 7">Cofactor biosynthesis; thiamine diphosphate biosynthesis; thiamine diphosphate from thiamine: step 1/1.</text>
</comment>
<comment type="caution">
    <text evidence="9">The sequence shown here is derived from an EMBL/GenBank/DDBJ whole genome shotgun (WGS) entry which is preliminary data.</text>
</comment>
<dbReference type="Proteomes" id="UP001306508">
    <property type="component" value="Unassembled WGS sequence"/>
</dbReference>
<evidence type="ECO:0000256" key="6">
    <source>
        <dbReference type="ARBA" id="ARBA00022840"/>
    </source>
</evidence>
<comment type="similarity">
    <text evidence="2 7">Belongs to the thiamine pyrophosphokinase family.</text>
</comment>
<dbReference type="Pfam" id="PF04263">
    <property type="entry name" value="TPK_catalytic"/>
    <property type="match status" value="1"/>
</dbReference>
<dbReference type="AlphaFoldDB" id="A0AAN7WJY5"/>
<dbReference type="InterPro" id="IPR036371">
    <property type="entry name" value="TPK_B1-bd_sf"/>
</dbReference>
<sequence>MTEEEIVIENPESIEVKGVSPCRNIINILSRGFKQDKNINTRTPSITLLILNQTIDIGKLFINLWDNSCLRVCADGAANKVYNFFQDEEERRKHIPDYIIGDLDSIDKEVLDYYRSLNVKIIKQTTQYSTDFTKCVNLISLHHNSRSFKEYLQKNESEPNYGIELESGIHIFYDNMMQEVNRLDLLPPMNLIVVNGIGGRFDQTIHSVTQLYTLKESDPYFQTSFITSTDIIVLIPKGGTMIEYEHKMRKQCIGNCGLLPIGKPTTIIETCGLKWDVKNWHTSISSGKVSSNNRFVGQGRCYINVEDDLVLNIEVYLDKLIEYIYT</sequence>
<evidence type="ECO:0000256" key="4">
    <source>
        <dbReference type="ARBA" id="ARBA00022741"/>
    </source>
</evidence>
<evidence type="ECO:0000256" key="7">
    <source>
        <dbReference type="PIRNR" id="PIRNR031057"/>
    </source>
</evidence>
<keyword evidence="5 7" id="KW-0418">Kinase</keyword>
<keyword evidence="4 7" id="KW-0547">Nucleotide-binding</keyword>
<dbReference type="InterPro" id="IPR007371">
    <property type="entry name" value="TPK_catalytic"/>
</dbReference>
<dbReference type="Pfam" id="PF04265">
    <property type="entry name" value="TPK_B1_binding"/>
    <property type="match status" value="1"/>
</dbReference>
<dbReference type="GO" id="GO:0030975">
    <property type="term" value="F:thiamine binding"/>
    <property type="evidence" value="ECO:0007669"/>
    <property type="project" value="UniProtKB-UniRule"/>
</dbReference>
<dbReference type="CDD" id="cd07995">
    <property type="entry name" value="TPK"/>
    <property type="match status" value="1"/>
</dbReference>
<dbReference type="Gene3D" id="3.40.50.10240">
    <property type="entry name" value="Thiamin pyrophosphokinase, catalytic domain"/>
    <property type="match status" value="1"/>
</dbReference>
<gene>
    <name evidence="9" type="ORF">RI543_000314</name>
</gene>
<dbReference type="InterPro" id="IPR007373">
    <property type="entry name" value="Thiamin_PyroPKinase_B1-bd"/>
</dbReference>
<dbReference type="SUPFAM" id="SSF63999">
    <property type="entry name" value="Thiamin pyrophosphokinase, catalytic domain"/>
    <property type="match status" value="1"/>
</dbReference>
<dbReference type="InterPro" id="IPR036759">
    <property type="entry name" value="TPK_catalytic_sf"/>
</dbReference>
<evidence type="ECO:0000313" key="9">
    <source>
        <dbReference type="EMBL" id="KAK5782378.1"/>
    </source>
</evidence>
<dbReference type="GO" id="GO:0009229">
    <property type="term" value="P:thiamine diphosphate biosynthetic process"/>
    <property type="evidence" value="ECO:0007669"/>
    <property type="project" value="UniProtKB-UniRule"/>
</dbReference>
<dbReference type="PANTHER" id="PTHR13622">
    <property type="entry name" value="THIAMIN PYROPHOSPHOKINASE"/>
    <property type="match status" value="1"/>
</dbReference>
<dbReference type="SUPFAM" id="SSF63862">
    <property type="entry name" value="Thiamin pyrophosphokinase, substrate-binding domain"/>
    <property type="match status" value="1"/>
</dbReference>
<evidence type="ECO:0000313" key="10">
    <source>
        <dbReference type="Proteomes" id="UP001306508"/>
    </source>
</evidence>
<accession>A0AAN7WJY5</accession>
<dbReference type="GO" id="GO:0006772">
    <property type="term" value="P:thiamine metabolic process"/>
    <property type="evidence" value="ECO:0007669"/>
    <property type="project" value="InterPro"/>
</dbReference>
<name>A0AAN7WJY5_9SACH</name>
<reference evidence="10" key="1">
    <citation type="submission" date="2023-07" db="EMBL/GenBank/DDBJ databases">
        <title>A draft genome of Kazachstania heterogenica Y-27499.</title>
        <authorList>
            <person name="Donic C."/>
            <person name="Kralova J.S."/>
            <person name="Fidel L."/>
            <person name="Ben-Dor S."/>
            <person name="Jung S."/>
        </authorList>
    </citation>
    <scope>NUCLEOTIDE SEQUENCE [LARGE SCALE GENOMIC DNA]</scope>
    <source>
        <strain evidence="10">Y27499</strain>
    </source>
</reference>
<comment type="catalytic activity">
    <reaction evidence="7">
        <text>thiamine + ATP = thiamine diphosphate + AMP + H(+)</text>
        <dbReference type="Rhea" id="RHEA:11576"/>
        <dbReference type="ChEBI" id="CHEBI:15378"/>
        <dbReference type="ChEBI" id="CHEBI:18385"/>
        <dbReference type="ChEBI" id="CHEBI:30616"/>
        <dbReference type="ChEBI" id="CHEBI:58937"/>
        <dbReference type="ChEBI" id="CHEBI:456215"/>
    </reaction>
</comment>
<dbReference type="SMART" id="SM00983">
    <property type="entry name" value="TPK_B1_binding"/>
    <property type="match status" value="1"/>
</dbReference>
<dbReference type="GO" id="GO:0004788">
    <property type="term" value="F:thiamine diphosphokinase activity"/>
    <property type="evidence" value="ECO:0007669"/>
    <property type="project" value="UniProtKB-UniRule"/>
</dbReference>
<dbReference type="Gene3D" id="2.60.120.320">
    <property type="entry name" value="Thiamin pyrophosphokinase, thiamin-binding domain"/>
    <property type="match status" value="1"/>
</dbReference>
<feature type="domain" description="Thiamin pyrophosphokinase thiamin-binding" evidence="8">
    <location>
        <begin position="246"/>
        <end position="311"/>
    </location>
</feature>
<dbReference type="GO" id="GO:0005524">
    <property type="term" value="F:ATP binding"/>
    <property type="evidence" value="ECO:0007669"/>
    <property type="project" value="UniProtKB-UniRule"/>
</dbReference>
<dbReference type="PANTHER" id="PTHR13622:SF8">
    <property type="entry name" value="THIAMIN PYROPHOSPHOKINASE 1"/>
    <property type="match status" value="1"/>
</dbReference>
<dbReference type="EC" id="2.7.6.2" evidence="7"/>
<evidence type="ECO:0000256" key="2">
    <source>
        <dbReference type="ARBA" id="ARBA00006785"/>
    </source>
</evidence>
<evidence type="ECO:0000256" key="3">
    <source>
        <dbReference type="ARBA" id="ARBA00022679"/>
    </source>
</evidence>
<organism evidence="9 10">
    <name type="scientific">Arxiozyma heterogenica</name>
    <dbReference type="NCBI Taxonomy" id="278026"/>
    <lineage>
        <taxon>Eukaryota</taxon>
        <taxon>Fungi</taxon>
        <taxon>Dikarya</taxon>
        <taxon>Ascomycota</taxon>
        <taxon>Saccharomycotina</taxon>
        <taxon>Saccharomycetes</taxon>
        <taxon>Saccharomycetales</taxon>
        <taxon>Saccharomycetaceae</taxon>
        <taxon>Arxiozyma</taxon>
    </lineage>
</organism>
<dbReference type="PIRSF" id="PIRSF031057">
    <property type="entry name" value="Thiamin_pyrophosphokinase"/>
    <property type="match status" value="1"/>
</dbReference>
<keyword evidence="3 7" id="KW-0808">Transferase</keyword>
<dbReference type="InterPro" id="IPR016966">
    <property type="entry name" value="Thiamin_pyrophosphokinase_euk"/>
</dbReference>
<proteinExistence type="inferred from homology"/>
<dbReference type="InterPro" id="IPR006282">
    <property type="entry name" value="Thi_PPkinase"/>
</dbReference>
<keyword evidence="10" id="KW-1185">Reference proteome</keyword>
<keyword evidence="6 7" id="KW-0067">ATP-binding</keyword>
<protein>
    <recommendedName>
        <fullName evidence="7">Thiamine pyrophosphokinase</fullName>
        <ecNumber evidence="7">2.7.6.2</ecNumber>
    </recommendedName>
</protein>
<evidence type="ECO:0000256" key="1">
    <source>
        <dbReference type="ARBA" id="ARBA00005078"/>
    </source>
</evidence>
<dbReference type="EMBL" id="JAWIZZ010000006">
    <property type="protein sequence ID" value="KAK5782378.1"/>
    <property type="molecule type" value="Genomic_DNA"/>
</dbReference>
<dbReference type="GO" id="GO:0016301">
    <property type="term" value="F:kinase activity"/>
    <property type="evidence" value="ECO:0007669"/>
    <property type="project" value="UniProtKB-UniRule"/>
</dbReference>
<evidence type="ECO:0000259" key="8">
    <source>
        <dbReference type="SMART" id="SM00983"/>
    </source>
</evidence>
<evidence type="ECO:0000256" key="5">
    <source>
        <dbReference type="ARBA" id="ARBA00022777"/>
    </source>
</evidence>